<dbReference type="InterPro" id="IPR018874">
    <property type="entry name" value="Phage_Mx8_p63_C"/>
</dbReference>
<accession>A0AAU7DPX1</accession>
<sequence>MSEGGGQRGARRIAEFMSRLQLKGIDIRDLIARLNSPIRFIPPHGGNPADGYEATILPDICAVIIDADQKGKLDGRLKRLAERAAKLQHGWAIVGIIALVDEATGYQDVRQRDALARILEKFVAKELRPYLPTFPLEFYRQIYRLNGWDYDESSARPGVVGHWTNNVIYKRLAPGVWKELDRLTPRDATGRLKHKLFQRLTEDVGLAKLDKHFAAILMLMKYSPNWKVFMDRLDHEFPQWGDNLMLPFPDDYTPPPGLAE</sequence>
<dbReference type="RefSeq" id="WP_348265075.1">
    <property type="nucleotide sequence ID" value="NZ_CP121196.1"/>
</dbReference>
<evidence type="ECO:0000259" key="1">
    <source>
        <dbReference type="Pfam" id="PF10546"/>
    </source>
</evidence>
<organism evidence="2">
    <name type="scientific">Telmatobacter sp. DSM 110680</name>
    <dbReference type="NCBI Taxonomy" id="3036704"/>
    <lineage>
        <taxon>Bacteria</taxon>
        <taxon>Pseudomonadati</taxon>
        <taxon>Acidobacteriota</taxon>
        <taxon>Terriglobia</taxon>
        <taxon>Terriglobales</taxon>
        <taxon>Acidobacteriaceae</taxon>
        <taxon>Telmatobacter</taxon>
    </lineage>
</organism>
<feature type="domain" description="Bacteriophage Mx8 p63 C-terminal" evidence="1">
    <location>
        <begin position="118"/>
        <end position="209"/>
    </location>
</feature>
<proteinExistence type="predicted"/>
<dbReference type="Pfam" id="PF10546">
    <property type="entry name" value="P63C"/>
    <property type="match status" value="1"/>
</dbReference>
<dbReference type="AlphaFoldDB" id="A0AAU7DPX1"/>
<evidence type="ECO:0000313" key="2">
    <source>
        <dbReference type="EMBL" id="XBH19853.1"/>
    </source>
</evidence>
<name>A0AAU7DPX1_9BACT</name>
<reference evidence="2" key="1">
    <citation type="submission" date="2023-03" db="EMBL/GenBank/DDBJ databases">
        <title>Edaphobacter sp.</title>
        <authorList>
            <person name="Huber K.J."/>
            <person name="Papendorf J."/>
            <person name="Pilke C."/>
            <person name="Bunk B."/>
            <person name="Sproeer C."/>
            <person name="Pester M."/>
        </authorList>
    </citation>
    <scope>NUCLEOTIDE SEQUENCE</scope>
    <source>
        <strain evidence="2">DSM 110680</strain>
    </source>
</reference>
<protein>
    <submittedName>
        <fullName evidence="2">P63C domain-containing protein</fullName>
    </submittedName>
</protein>
<gene>
    <name evidence="2" type="ORF">P8935_11165</name>
</gene>
<dbReference type="EMBL" id="CP121196">
    <property type="protein sequence ID" value="XBH19853.1"/>
    <property type="molecule type" value="Genomic_DNA"/>
</dbReference>